<comment type="caution">
    <text evidence="2">The sequence shown here is derived from an EMBL/GenBank/DDBJ whole genome shotgun (WGS) entry which is preliminary data.</text>
</comment>
<gene>
    <name evidence="2" type="ORF">LTR97_011710</name>
</gene>
<sequence length="282" mass="31761">MPHERFGGSMPCSDEPYQPLQRSHMTAQVKTKQPPNPHSRVAIASRPRTPFYTSLDEHNAPEVALDYDNDEDGQLDLVQQPSYVRQSSNTLLPSIRGVPVNELQRLPSVEQATLLLLAVQRALEAAHAREAAEAAQSLHAQGFERSYDGMANVEHGASILAPPRRAYEPPSPSFLYARAGHSPVQADQSRRLTPLNPEMGNDEDHRIQNERSHSHTRNDPAQASADQMHPDRQRAIADEAQQDCFYEERESGRTKWPKCRFKHSLGYSGEPGPKKEPKRRRQ</sequence>
<protein>
    <submittedName>
        <fullName evidence="2">Uncharacterized protein</fullName>
    </submittedName>
</protein>
<feature type="region of interest" description="Disordered" evidence="1">
    <location>
        <begin position="1"/>
        <end position="57"/>
    </location>
</feature>
<name>A0AAN7ZKW5_9PEZI</name>
<dbReference type="EMBL" id="JAVRQU010000022">
    <property type="protein sequence ID" value="KAK5691058.1"/>
    <property type="molecule type" value="Genomic_DNA"/>
</dbReference>
<dbReference type="AlphaFoldDB" id="A0AAN7ZKW5"/>
<dbReference type="Proteomes" id="UP001310594">
    <property type="component" value="Unassembled WGS sequence"/>
</dbReference>
<feature type="compositionally biased region" description="Polar residues" evidence="1">
    <location>
        <begin position="20"/>
        <end position="33"/>
    </location>
</feature>
<evidence type="ECO:0000313" key="2">
    <source>
        <dbReference type="EMBL" id="KAK5691058.1"/>
    </source>
</evidence>
<feature type="compositionally biased region" description="Basic and acidic residues" evidence="1">
    <location>
        <begin position="228"/>
        <end position="237"/>
    </location>
</feature>
<evidence type="ECO:0000313" key="3">
    <source>
        <dbReference type="Proteomes" id="UP001310594"/>
    </source>
</evidence>
<proteinExistence type="predicted"/>
<reference evidence="2" key="1">
    <citation type="submission" date="2023-08" db="EMBL/GenBank/DDBJ databases">
        <title>Black Yeasts Isolated from many extreme environments.</title>
        <authorList>
            <person name="Coleine C."/>
            <person name="Stajich J.E."/>
            <person name="Selbmann L."/>
        </authorList>
    </citation>
    <scope>NUCLEOTIDE SEQUENCE</scope>
    <source>
        <strain evidence="2">CCFEE 5810</strain>
    </source>
</reference>
<feature type="compositionally biased region" description="Basic and acidic residues" evidence="1">
    <location>
        <begin position="202"/>
        <end position="218"/>
    </location>
</feature>
<feature type="region of interest" description="Disordered" evidence="1">
    <location>
        <begin position="171"/>
        <end position="282"/>
    </location>
</feature>
<organism evidence="2 3">
    <name type="scientific">Elasticomyces elasticus</name>
    <dbReference type="NCBI Taxonomy" id="574655"/>
    <lineage>
        <taxon>Eukaryota</taxon>
        <taxon>Fungi</taxon>
        <taxon>Dikarya</taxon>
        <taxon>Ascomycota</taxon>
        <taxon>Pezizomycotina</taxon>
        <taxon>Dothideomycetes</taxon>
        <taxon>Dothideomycetidae</taxon>
        <taxon>Mycosphaerellales</taxon>
        <taxon>Teratosphaeriaceae</taxon>
        <taxon>Elasticomyces</taxon>
    </lineage>
</organism>
<evidence type="ECO:0000256" key="1">
    <source>
        <dbReference type="SAM" id="MobiDB-lite"/>
    </source>
</evidence>
<accession>A0AAN7ZKW5</accession>